<reference evidence="1 2" key="1">
    <citation type="submission" date="2024-09" db="EMBL/GenBank/DDBJ databases">
        <authorList>
            <person name="Lee S.D."/>
        </authorList>
    </citation>
    <scope>NUCLEOTIDE SEQUENCE [LARGE SCALE GENOMIC DNA]</scope>
    <source>
        <strain evidence="1 2">N1-5</strain>
    </source>
</reference>
<evidence type="ECO:0008006" key="3">
    <source>
        <dbReference type="Google" id="ProtNLM"/>
    </source>
</evidence>
<keyword evidence="2" id="KW-1185">Reference proteome</keyword>
<organism evidence="1 2">
    <name type="scientific">Streptacidiphilus cavernicola</name>
    <dbReference type="NCBI Taxonomy" id="3342716"/>
    <lineage>
        <taxon>Bacteria</taxon>
        <taxon>Bacillati</taxon>
        <taxon>Actinomycetota</taxon>
        <taxon>Actinomycetes</taxon>
        <taxon>Kitasatosporales</taxon>
        <taxon>Streptomycetaceae</taxon>
        <taxon>Streptacidiphilus</taxon>
    </lineage>
</organism>
<dbReference type="EMBL" id="JBHEZZ010000001">
    <property type="protein sequence ID" value="MFC1400056.1"/>
    <property type="molecule type" value="Genomic_DNA"/>
</dbReference>
<comment type="caution">
    <text evidence="1">The sequence shown here is derived from an EMBL/GenBank/DDBJ whole genome shotgun (WGS) entry which is preliminary data.</text>
</comment>
<dbReference type="RefSeq" id="WP_051724952.1">
    <property type="nucleotide sequence ID" value="NZ_JBHEZZ010000001.1"/>
</dbReference>
<name>A0ABV6UF17_9ACTN</name>
<gene>
    <name evidence="1" type="ORF">ACEZDJ_01990</name>
</gene>
<accession>A0ABV6UF17</accession>
<protein>
    <recommendedName>
        <fullName evidence="3">Secreted protein</fullName>
    </recommendedName>
</protein>
<sequence length="198" mass="21116">MELLVVLIGLLVVLAGTVVGVAALAVVKTKRAVAKAAPQARRAVEDVGIKARSLTRGGVQGRVSALRAEVRGALAASRRVLETGAVEDAQLGDAMALLGRLEGHAAVLDGELRLLEREPELSRVEARFAVAKERGERIVHLASSLRWAAQDRLHRFADEDLLRLGEECEAEAGALRHWAPVEDVAVPVADRAAKRLPG</sequence>
<evidence type="ECO:0000313" key="1">
    <source>
        <dbReference type="EMBL" id="MFC1400056.1"/>
    </source>
</evidence>
<proteinExistence type="predicted"/>
<evidence type="ECO:0000313" key="2">
    <source>
        <dbReference type="Proteomes" id="UP001592528"/>
    </source>
</evidence>
<dbReference type="Proteomes" id="UP001592528">
    <property type="component" value="Unassembled WGS sequence"/>
</dbReference>